<organism evidence="1 2">
    <name type="scientific">Portunus trituberculatus</name>
    <name type="common">Swimming crab</name>
    <name type="synonym">Neptunus trituberculatus</name>
    <dbReference type="NCBI Taxonomy" id="210409"/>
    <lineage>
        <taxon>Eukaryota</taxon>
        <taxon>Metazoa</taxon>
        <taxon>Ecdysozoa</taxon>
        <taxon>Arthropoda</taxon>
        <taxon>Crustacea</taxon>
        <taxon>Multicrustacea</taxon>
        <taxon>Malacostraca</taxon>
        <taxon>Eumalacostraca</taxon>
        <taxon>Eucarida</taxon>
        <taxon>Decapoda</taxon>
        <taxon>Pleocyemata</taxon>
        <taxon>Brachyura</taxon>
        <taxon>Eubrachyura</taxon>
        <taxon>Portunoidea</taxon>
        <taxon>Portunidae</taxon>
        <taxon>Portuninae</taxon>
        <taxon>Portunus</taxon>
    </lineage>
</organism>
<dbReference type="Proteomes" id="UP000324222">
    <property type="component" value="Unassembled WGS sequence"/>
</dbReference>
<reference evidence="1 2" key="1">
    <citation type="submission" date="2019-05" db="EMBL/GenBank/DDBJ databases">
        <title>Another draft genome of Portunus trituberculatus and its Hox gene families provides insights of decapod evolution.</title>
        <authorList>
            <person name="Jeong J.-H."/>
            <person name="Song I."/>
            <person name="Kim S."/>
            <person name="Choi T."/>
            <person name="Kim D."/>
            <person name="Ryu S."/>
            <person name="Kim W."/>
        </authorList>
    </citation>
    <scope>NUCLEOTIDE SEQUENCE [LARGE SCALE GENOMIC DNA]</scope>
    <source>
        <tissue evidence="1">Muscle</tissue>
    </source>
</reference>
<keyword evidence="2" id="KW-1185">Reference proteome</keyword>
<dbReference type="EMBL" id="VSRR010001263">
    <property type="protein sequence ID" value="MPC23863.1"/>
    <property type="molecule type" value="Genomic_DNA"/>
</dbReference>
<gene>
    <name evidence="1" type="ORF">E2C01_016930</name>
</gene>
<protein>
    <submittedName>
        <fullName evidence="1">Uncharacterized protein</fullName>
    </submittedName>
</protein>
<accession>A0A5B7DS83</accession>
<evidence type="ECO:0000313" key="1">
    <source>
        <dbReference type="EMBL" id="MPC23863.1"/>
    </source>
</evidence>
<dbReference type="AlphaFoldDB" id="A0A5B7DS83"/>
<comment type="caution">
    <text evidence="1">The sequence shown here is derived from an EMBL/GenBank/DDBJ whole genome shotgun (WGS) entry which is preliminary data.</text>
</comment>
<sequence>MSSDQTRTLCSGGGQVWCPEAEQVTDLIDTLAAGGVRRPVLLTVKALPAHPHRKEVIVTW</sequence>
<name>A0A5B7DS83_PORTR</name>
<evidence type="ECO:0000313" key="2">
    <source>
        <dbReference type="Proteomes" id="UP000324222"/>
    </source>
</evidence>
<proteinExistence type="predicted"/>